<dbReference type="EMBL" id="JAYMRV010000013">
    <property type="protein sequence ID" value="MEM5425898.1"/>
    <property type="molecule type" value="Genomic_DNA"/>
</dbReference>
<feature type="transmembrane region" description="Helical" evidence="1">
    <location>
        <begin position="21"/>
        <end position="39"/>
    </location>
</feature>
<dbReference type="PANTHER" id="PTHR40106:SF1">
    <property type="entry name" value="INNER MEMBRANE PROTEIN RCLC"/>
    <property type="match status" value="1"/>
</dbReference>
<sequence length="167" mass="17710">MSIRTSQFRFQIAERSVGSRTGLLLLRWALVVIFLWFGAMKFTHYEATGISPFIVNSPIMGWLNSAFGVQGASDVIGLLELSTAVALIIGSIQPFFSALGAAMSAATYLITLTFMLSTPGVAEATAGGFPAISALPGQFLLKDLVLLAASLTLLLGSLRTSHGDARR</sequence>
<dbReference type="Proteomes" id="UP001489897">
    <property type="component" value="Unassembled WGS sequence"/>
</dbReference>
<proteinExistence type="predicted"/>
<feature type="transmembrane region" description="Helical" evidence="1">
    <location>
        <begin position="59"/>
        <end position="89"/>
    </location>
</feature>
<evidence type="ECO:0000313" key="2">
    <source>
        <dbReference type="EMBL" id="MEM5425898.1"/>
    </source>
</evidence>
<evidence type="ECO:0000256" key="1">
    <source>
        <dbReference type="SAM" id="Phobius"/>
    </source>
</evidence>
<keyword evidence="1" id="KW-0812">Transmembrane</keyword>
<dbReference type="PIRSF" id="PIRSF028065">
    <property type="entry name" value="UCP028065"/>
    <property type="match status" value="1"/>
</dbReference>
<dbReference type="InterPro" id="IPR016865">
    <property type="entry name" value="RclC"/>
</dbReference>
<keyword evidence="1" id="KW-1133">Transmembrane helix</keyword>
<name>A0ABU9S0T6_9BURK</name>
<dbReference type="Pfam" id="PF04224">
    <property type="entry name" value="DUF417"/>
    <property type="match status" value="1"/>
</dbReference>
<gene>
    <name evidence="2" type="ORF">VSR73_33195</name>
</gene>
<evidence type="ECO:0000313" key="3">
    <source>
        <dbReference type="Proteomes" id="UP001489897"/>
    </source>
</evidence>
<feature type="transmembrane region" description="Helical" evidence="1">
    <location>
        <begin position="139"/>
        <end position="158"/>
    </location>
</feature>
<dbReference type="RefSeq" id="WP_342949714.1">
    <property type="nucleotide sequence ID" value="NZ_JAYMRV010000013.1"/>
</dbReference>
<protein>
    <submittedName>
        <fullName evidence="2">DUF417 family protein</fullName>
    </submittedName>
</protein>
<dbReference type="PANTHER" id="PTHR40106">
    <property type="entry name" value="INNER MEMBRANE PROTEIN RCLC"/>
    <property type="match status" value="1"/>
</dbReference>
<keyword evidence="1" id="KW-0472">Membrane</keyword>
<accession>A0ABU9S0T6</accession>
<feature type="transmembrane region" description="Helical" evidence="1">
    <location>
        <begin position="96"/>
        <end position="119"/>
    </location>
</feature>
<dbReference type="InterPro" id="IPR007339">
    <property type="entry name" value="RclC-like"/>
</dbReference>
<reference evidence="2 3" key="1">
    <citation type="submission" date="2024-01" db="EMBL/GenBank/DDBJ databases">
        <title>The diversity of rhizobia nodulating Mimosa spp. in eleven states of Brazil covering several biomes is determined by host plant, location, and edaphic factors.</title>
        <authorList>
            <person name="Rouws L."/>
            <person name="Barauna A."/>
            <person name="Beukes C."/>
            <person name="De Faria S.M."/>
            <person name="Gross E."/>
            <person name="Dos Reis Junior F.B."/>
            <person name="Simon M."/>
            <person name="Maluk M."/>
            <person name="Odee D.W."/>
            <person name="Kenicer G."/>
            <person name="Young J.P.W."/>
            <person name="Reis V.M."/>
            <person name="Zilli J."/>
            <person name="James E.K."/>
        </authorList>
    </citation>
    <scope>NUCLEOTIDE SEQUENCE [LARGE SCALE GENOMIC DNA]</scope>
    <source>
        <strain evidence="2 3">JPY167</strain>
    </source>
</reference>
<comment type="caution">
    <text evidence="2">The sequence shown here is derived from an EMBL/GenBank/DDBJ whole genome shotgun (WGS) entry which is preliminary data.</text>
</comment>
<keyword evidence="3" id="KW-1185">Reference proteome</keyword>
<organism evidence="2 3">
    <name type="scientific">Paraburkholderia ferrariae</name>
    <dbReference type="NCBI Taxonomy" id="386056"/>
    <lineage>
        <taxon>Bacteria</taxon>
        <taxon>Pseudomonadati</taxon>
        <taxon>Pseudomonadota</taxon>
        <taxon>Betaproteobacteria</taxon>
        <taxon>Burkholderiales</taxon>
        <taxon>Burkholderiaceae</taxon>
        <taxon>Paraburkholderia</taxon>
    </lineage>
</organism>